<dbReference type="InterPro" id="IPR027417">
    <property type="entry name" value="P-loop_NTPase"/>
</dbReference>
<dbReference type="SUPFAM" id="SSF50998">
    <property type="entry name" value="Quinoprotein alcohol dehydrogenase-like"/>
    <property type="match status" value="1"/>
</dbReference>
<evidence type="ECO:0000313" key="3">
    <source>
        <dbReference type="EMBL" id="THD23172.1"/>
    </source>
</evidence>
<feature type="repeat" description="WD" evidence="1">
    <location>
        <begin position="870"/>
        <end position="902"/>
    </location>
</feature>
<feature type="compositionally biased region" description="Low complexity" evidence="2">
    <location>
        <begin position="1434"/>
        <end position="1445"/>
    </location>
</feature>
<sequence>MGEFVRLFIEPVASSIAPRQLLSVERAASEMIERGKQCHALRSLAAKSSQKPKQQALEQQSSKLKPTGHDGTILLITGSTGSGKTTHLTALTMSLFSPLWTPTKGRSSTDFDESDPRGRLLSRVSTSTNITTSIDMSVRPKLAPHQLFVHFTDGLVVTGLPPKTQLLSLLNRWTDLLVEEIQLAARVSAHVTKKLDDVCREAASNLVGGKGALLKSKMLCLSKLIGLLEMFPTRYYAFILDAADRLQPPLLDWLPTVLPSNVRVVLTCDARSSMARYLSSKPDCLAYTVTSLSLAERSAAVRSLLGRYGKVLNESGFRNQLSILVNKREADIPFYLKLACEELRLYGTYEELDYQLKKLPDTVPVLVRHIVARAEAHSGSELVLMTLGLLACSRRPLSSVDLCTLLDAWLEDRRGTKPSRTVEPSWKDLISLPSTADNLCSESSLEQAIEKLILEEQDISITSVKTPKRAHIPSLAFHILLSGIRPLLAGLGDEDEPAASNSEHALTIASSNQWGLIRLRNTELAQLIQDICFNANKKSLSTFSRLGYHKPTGPFLLGSSNSAKRFRPTTQCPDPGESSRQFTGTLDRKYIHWLLATRLPGLDNKVYHFFHAGQLEVVVRLLGSPTFLIERLRSGQGSLLLEDFQGYPTSDIEIQEAWVKRTQTGDSAGMLAAMRQFIANNSMILTKYPFLFHELAANYNTDPWIRRLGLMHIKSRKEALKSDVIPNPIRFLVRRPQSVTGSELGVNAAHMPHTVCHPSDVASVVALSPDGHLLIYGTQTGTVTLVSTTTMREIRSFYGHVGAVLSLCFLGNHRTSKQDSYWTSGTEFSLVSTARDRTICLWLIPNLGGGSAKAGMSMDTEIGRRLASWTGPQNSDITCSAWHSDRGLLATGSLDCTVVLWNPSRGTNELITKVTTSDAQPVALDYKARFACHSPVSCLAFRLPSSTASEPQNDLAVGCWDGNVRIFDVEQQQLKICVNISTSSICSVDYSVPDDGALFVVQDLKGVLLLLRSDHYVPLTTVKNNMYQNREKLTDTLLESWVPRHGQTYFSRPSGRYLIQSGAEDGHLIVWNAQLGADCGQWFTSKSWNVVEKQIRRVTACAADPCGRFLVVGSDCRLDVVCSKTGRTLTRSSGLECRFGKDYPVSCVACALVSKRPIDKTDVVEYLGAAGTSGGNLVIFCFSLNQSSKKSNYPLELEDFYQLWGTLLTDRPGGLLSLDTTASITAVGSAHGEAYVITSSRNSPFDVTTLTDMGGSPITCVKIGGKLIAFGSKNGCVHVYRVTDEPQVEHVTTIFAAANDWITAIAWSGARGRSVVWESLYLVVGSNDQRVRIFSTSGPSAFRLCEVMSGPGGPITTLSVQAPYVAAGTSEGFVRLWSVSRSINAELLTTMDVSADKTAVDGTCQPAGLICAHLFYNLTPESSKPGSRERTKSADQSGDADSDSSNIFARMDVTGLLEKEPSDDDDGAISSTASLIEIDDTVESADGVGTVAVADTDTDASNKNTSHLISLQQHASIGHHTFVREGVRSRGQKAAILRLIVGQEILVSDGDNKGQAQFRTRTYAPLVLEQRAHLQGHLGLIANSLSSTVSTRSITDCECILASVAQQSNLIDQNNVVGCDIRLWQVPVYGTPKQEMTIKHTGAVTSFTRILERNRTVWLVSGGTDGSLIFWRSDHSAAVRNAAQSLVTGGAPWIPAFRLICSNVKITSLVAFPPPSEFPDHICVCIAIGRRVLLICLHKQILRGLESQRSVGLDQLLRMFDQLSAQVIYASLELSDAPMGLFLCQETEQSVLHFHVIHTDGQYSRLKAVLQNANSAFFVTPESLPPAWDIPFSSLGCSAFTLDYLSAKAVNKMLPNLKTQAARSGLSLSETVHLIERLDLTSDDHLESAKFLVVIEQEHNSVIELVDIHGHSDARIECIPRPVTIVAICSLVTPTKKQSDPSYCAVATSDGFVRLYERNATQQDVLVQVGLYPTGERITKMQLLEESPMQLVVGTQSGSVLVYEIV</sequence>
<dbReference type="Gene3D" id="1.25.40.370">
    <property type="match status" value="1"/>
</dbReference>
<feature type="region of interest" description="Disordered" evidence="2">
    <location>
        <begin position="44"/>
        <end position="69"/>
    </location>
</feature>
<feature type="compositionally biased region" description="Polar residues" evidence="2">
    <location>
        <begin position="46"/>
        <end position="64"/>
    </location>
</feature>
<comment type="caution">
    <text evidence="3">The sequence shown here is derived from an EMBL/GenBank/DDBJ whole genome shotgun (WGS) entry which is preliminary data.</text>
</comment>
<dbReference type="GO" id="GO:0000722">
    <property type="term" value="P:telomere maintenance via recombination"/>
    <property type="evidence" value="ECO:0007669"/>
    <property type="project" value="TreeGrafter"/>
</dbReference>
<evidence type="ECO:0000313" key="4">
    <source>
        <dbReference type="Proteomes" id="UP000230066"/>
    </source>
</evidence>
<dbReference type="InterPro" id="IPR052652">
    <property type="entry name" value="Telomerase_Complex_Comp"/>
</dbReference>
<dbReference type="InterPro" id="IPR015943">
    <property type="entry name" value="WD40/YVTN_repeat-like_dom_sf"/>
</dbReference>
<dbReference type="Gene3D" id="2.130.10.10">
    <property type="entry name" value="YVTN repeat-like/Quinoprotein amine dehydrogenase"/>
    <property type="match status" value="4"/>
</dbReference>
<evidence type="ECO:0000256" key="2">
    <source>
        <dbReference type="SAM" id="MobiDB-lite"/>
    </source>
</evidence>
<dbReference type="EMBL" id="JXXN02002294">
    <property type="protein sequence ID" value="THD23172.1"/>
    <property type="molecule type" value="Genomic_DNA"/>
</dbReference>
<protein>
    <submittedName>
        <fullName evidence="3">Uncharacterized protein</fullName>
    </submittedName>
</protein>
<dbReference type="InterPro" id="IPR011047">
    <property type="entry name" value="Quinoprotein_ADH-like_sf"/>
</dbReference>
<dbReference type="PANTHER" id="PTHR44791:SF1">
    <property type="entry name" value="TELOMERASE PROTEIN COMPONENT 1"/>
    <property type="match status" value="1"/>
</dbReference>
<dbReference type="InterPro" id="IPR001680">
    <property type="entry name" value="WD40_rpt"/>
</dbReference>
<dbReference type="Proteomes" id="UP000230066">
    <property type="component" value="Unassembled WGS sequence"/>
</dbReference>
<reference evidence="3" key="1">
    <citation type="submission" date="2019-03" db="EMBL/GenBank/DDBJ databases">
        <title>Improved annotation for the trematode Fasciola hepatica.</title>
        <authorList>
            <person name="Choi Y.-J."/>
            <person name="Martin J."/>
            <person name="Mitreva M."/>
        </authorList>
    </citation>
    <scope>NUCLEOTIDE SEQUENCE [LARGE SCALE GENOMIC DNA]</scope>
</reference>
<dbReference type="Pfam" id="PF00400">
    <property type="entry name" value="WD40"/>
    <property type="match status" value="3"/>
</dbReference>
<dbReference type="GO" id="GO:0003720">
    <property type="term" value="F:telomerase activity"/>
    <property type="evidence" value="ECO:0007669"/>
    <property type="project" value="TreeGrafter"/>
</dbReference>
<dbReference type="GO" id="GO:0070034">
    <property type="term" value="F:telomerase RNA binding"/>
    <property type="evidence" value="ECO:0007669"/>
    <property type="project" value="TreeGrafter"/>
</dbReference>
<keyword evidence="1" id="KW-0853">WD repeat</keyword>
<dbReference type="GO" id="GO:0005697">
    <property type="term" value="C:telomerase holoenzyme complex"/>
    <property type="evidence" value="ECO:0007669"/>
    <property type="project" value="TreeGrafter"/>
</dbReference>
<dbReference type="SUPFAM" id="SSF50978">
    <property type="entry name" value="WD40 repeat-like"/>
    <property type="match status" value="2"/>
</dbReference>
<accession>A0A4E0RXN3</accession>
<proteinExistence type="predicted"/>
<feature type="region of interest" description="Disordered" evidence="2">
    <location>
        <begin position="1421"/>
        <end position="1445"/>
    </location>
</feature>
<dbReference type="SUPFAM" id="SSF52540">
    <property type="entry name" value="P-loop containing nucleoside triphosphate hydrolases"/>
    <property type="match status" value="1"/>
</dbReference>
<organism evidence="3 4">
    <name type="scientific">Fasciola hepatica</name>
    <name type="common">Liver fluke</name>
    <dbReference type="NCBI Taxonomy" id="6192"/>
    <lineage>
        <taxon>Eukaryota</taxon>
        <taxon>Metazoa</taxon>
        <taxon>Spiralia</taxon>
        <taxon>Lophotrochozoa</taxon>
        <taxon>Platyhelminthes</taxon>
        <taxon>Trematoda</taxon>
        <taxon>Digenea</taxon>
        <taxon>Plagiorchiida</taxon>
        <taxon>Echinostomata</taxon>
        <taxon>Echinostomatoidea</taxon>
        <taxon>Fasciolidae</taxon>
        <taxon>Fasciola</taxon>
    </lineage>
</organism>
<keyword evidence="4" id="KW-1185">Reference proteome</keyword>
<name>A0A4E0RXN3_FASHE</name>
<dbReference type="PROSITE" id="PS50082">
    <property type="entry name" value="WD_REPEATS_2"/>
    <property type="match status" value="1"/>
</dbReference>
<gene>
    <name evidence="3" type="ORF">D915_005727</name>
</gene>
<dbReference type="InterPro" id="IPR036322">
    <property type="entry name" value="WD40_repeat_dom_sf"/>
</dbReference>
<dbReference type="SMART" id="SM00320">
    <property type="entry name" value="WD40"/>
    <property type="match status" value="11"/>
</dbReference>
<evidence type="ECO:0000256" key="1">
    <source>
        <dbReference type="PROSITE-ProRule" id="PRU00221"/>
    </source>
</evidence>
<dbReference type="PANTHER" id="PTHR44791">
    <property type="entry name" value="TELOMERASE PROTEIN COMPONENT 1 TEP1"/>
    <property type="match status" value="1"/>
</dbReference>